<keyword evidence="4 5" id="KW-0720">Serine protease</keyword>
<dbReference type="InterPro" id="IPR000209">
    <property type="entry name" value="Peptidase_S8/S53_dom"/>
</dbReference>
<evidence type="ECO:0000256" key="2">
    <source>
        <dbReference type="ARBA" id="ARBA00022670"/>
    </source>
</evidence>
<feature type="active site" description="Charge relay system" evidence="5">
    <location>
        <position position="177"/>
    </location>
</feature>
<dbReference type="InterPro" id="IPR034193">
    <property type="entry name" value="PCSK9_ProteinaseK-like"/>
</dbReference>
<dbReference type="PRINTS" id="PR00723">
    <property type="entry name" value="SUBTILISIN"/>
</dbReference>
<accession>A0A409YNL7</accession>
<comment type="caution">
    <text evidence="9">The sequence shown here is derived from an EMBL/GenBank/DDBJ whole genome shotgun (WGS) entry which is preliminary data.</text>
</comment>
<reference evidence="9 10" key="1">
    <citation type="journal article" date="2018" name="Evol. Lett.">
        <title>Horizontal gene cluster transfer increased hallucinogenic mushroom diversity.</title>
        <authorList>
            <person name="Reynolds H.T."/>
            <person name="Vijayakumar V."/>
            <person name="Gluck-Thaler E."/>
            <person name="Korotkin H.B."/>
            <person name="Matheny P.B."/>
            <person name="Slot J.C."/>
        </authorList>
    </citation>
    <scope>NUCLEOTIDE SEQUENCE [LARGE SCALE GENOMIC DNA]</scope>
    <source>
        <strain evidence="9 10">2629</strain>
    </source>
</reference>
<dbReference type="InterPro" id="IPR050131">
    <property type="entry name" value="Peptidase_S8_subtilisin-like"/>
</dbReference>
<dbReference type="AlphaFoldDB" id="A0A409YNL7"/>
<feature type="active site" description="Charge relay system" evidence="5">
    <location>
        <position position="213"/>
    </location>
</feature>
<evidence type="ECO:0000313" key="10">
    <source>
        <dbReference type="Proteomes" id="UP000284842"/>
    </source>
</evidence>
<evidence type="ECO:0000259" key="8">
    <source>
        <dbReference type="Pfam" id="PF00082"/>
    </source>
</evidence>
<dbReference type="Gene3D" id="3.40.50.200">
    <property type="entry name" value="Peptidase S8/S53 domain"/>
    <property type="match status" value="1"/>
</dbReference>
<dbReference type="InterPro" id="IPR023828">
    <property type="entry name" value="Peptidase_S8_Ser-AS"/>
</dbReference>
<evidence type="ECO:0000256" key="3">
    <source>
        <dbReference type="ARBA" id="ARBA00022801"/>
    </source>
</evidence>
<feature type="active site" description="Charge relay system" evidence="5">
    <location>
        <position position="383"/>
    </location>
</feature>
<dbReference type="InterPro" id="IPR015500">
    <property type="entry name" value="Peptidase_S8_subtilisin-rel"/>
</dbReference>
<dbReference type="InParanoid" id="A0A409YNL7"/>
<keyword evidence="2 5" id="KW-0645">Protease</keyword>
<organism evidence="9 10">
    <name type="scientific">Panaeolus cyanescens</name>
    <dbReference type="NCBI Taxonomy" id="181874"/>
    <lineage>
        <taxon>Eukaryota</taxon>
        <taxon>Fungi</taxon>
        <taxon>Dikarya</taxon>
        <taxon>Basidiomycota</taxon>
        <taxon>Agaricomycotina</taxon>
        <taxon>Agaricomycetes</taxon>
        <taxon>Agaricomycetidae</taxon>
        <taxon>Agaricales</taxon>
        <taxon>Agaricineae</taxon>
        <taxon>Galeropsidaceae</taxon>
        <taxon>Panaeolus</taxon>
    </lineage>
</organism>
<proteinExistence type="inferred from homology"/>
<dbReference type="PROSITE" id="PS51892">
    <property type="entry name" value="SUBTILASE"/>
    <property type="match status" value="1"/>
</dbReference>
<keyword evidence="7" id="KW-0732">Signal</keyword>
<dbReference type="SUPFAM" id="SSF52743">
    <property type="entry name" value="Subtilisin-like"/>
    <property type="match status" value="1"/>
</dbReference>
<evidence type="ECO:0000256" key="5">
    <source>
        <dbReference type="PROSITE-ProRule" id="PRU01240"/>
    </source>
</evidence>
<comment type="similarity">
    <text evidence="1 5 6">Belongs to the peptidase S8 family.</text>
</comment>
<dbReference type="InterPro" id="IPR022398">
    <property type="entry name" value="Peptidase_S8_His-AS"/>
</dbReference>
<dbReference type="PANTHER" id="PTHR43806">
    <property type="entry name" value="PEPTIDASE S8"/>
    <property type="match status" value="1"/>
</dbReference>
<feature type="signal peptide" evidence="7">
    <location>
        <begin position="1"/>
        <end position="20"/>
    </location>
</feature>
<dbReference type="EMBL" id="NHTK01000913">
    <property type="protein sequence ID" value="PPR04615.1"/>
    <property type="molecule type" value="Genomic_DNA"/>
</dbReference>
<dbReference type="InterPro" id="IPR036852">
    <property type="entry name" value="Peptidase_S8/S53_dom_sf"/>
</dbReference>
<evidence type="ECO:0000256" key="7">
    <source>
        <dbReference type="SAM" id="SignalP"/>
    </source>
</evidence>
<keyword evidence="10" id="KW-1185">Reference proteome</keyword>
<dbReference type="Pfam" id="PF00082">
    <property type="entry name" value="Peptidase_S8"/>
    <property type="match status" value="1"/>
</dbReference>
<dbReference type="PROSITE" id="PS00136">
    <property type="entry name" value="SUBTILASE_ASP"/>
    <property type="match status" value="1"/>
</dbReference>
<feature type="chain" id="PRO_5019078714" description="Peptidase S8/S53 domain-containing protein" evidence="7">
    <location>
        <begin position="21"/>
        <end position="440"/>
    </location>
</feature>
<dbReference type="GO" id="GO:0004252">
    <property type="term" value="F:serine-type endopeptidase activity"/>
    <property type="evidence" value="ECO:0007669"/>
    <property type="project" value="UniProtKB-UniRule"/>
</dbReference>
<dbReference type="STRING" id="181874.A0A409YNL7"/>
<evidence type="ECO:0000256" key="6">
    <source>
        <dbReference type="RuleBase" id="RU003355"/>
    </source>
</evidence>
<evidence type="ECO:0000256" key="4">
    <source>
        <dbReference type="ARBA" id="ARBA00022825"/>
    </source>
</evidence>
<evidence type="ECO:0000256" key="1">
    <source>
        <dbReference type="ARBA" id="ARBA00011073"/>
    </source>
</evidence>
<dbReference type="GO" id="GO:0006508">
    <property type="term" value="P:proteolysis"/>
    <property type="evidence" value="ECO:0007669"/>
    <property type="project" value="UniProtKB-KW"/>
</dbReference>
<protein>
    <recommendedName>
        <fullName evidence="8">Peptidase S8/S53 domain-containing protein</fullName>
    </recommendedName>
</protein>
<dbReference type="GO" id="GO:0005615">
    <property type="term" value="C:extracellular space"/>
    <property type="evidence" value="ECO:0007669"/>
    <property type="project" value="TreeGrafter"/>
</dbReference>
<dbReference type="PROSITE" id="PS00137">
    <property type="entry name" value="SUBTILASE_HIS"/>
    <property type="match status" value="1"/>
</dbReference>
<dbReference type="InterPro" id="IPR023827">
    <property type="entry name" value="Peptidase_S8_Asp-AS"/>
</dbReference>
<feature type="domain" description="Peptidase S8/S53" evidence="8">
    <location>
        <begin position="173"/>
        <end position="419"/>
    </location>
</feature>
<dbReference type="PANTHER" id="PTHR43806:SF11">
    <property type="entry name" value="CEREVISIN-RELATED"/>
    <property type="match status" value="1"/>
</dbReference>
<dbReference type="OrthoDB" id="19448at2759"/>
<keyword evidence="3 5" id="KW-0378">Hydrolase</keyword>
<name>A0A409YNL7_9AGAR</name>
<dbReference type="PROSITE" id="PS00138">
    <property type="entry name" value="SUBTILASE_SER"/>
    <property type="match status" value="1"/>
</dbReference>
<sequence length="440" mass="47519">MHFLNFILTLSTTLPLACYALPTGNKDVSAKAHDISTSSSQALGVGSQKLRKCTSGKPTGRHVVKVQKGRPLSSVQHLIKSKSTAIKLGNVIITEPTLTSETITALTSHADVVYVAEDCLVQILDINTPTAPVVKDNKPWGVARLSSTTTLPQTGHALAHTHVHHKKADCVDVYVVDSGVDKSHPDFEPGQVEFGANYAPGYAVDFDKDDNGHGTHVAGIIGSKRFGVAEAPHIISVKVSNSRSELREADIVEGLAWTWNHIQYQRTEASKNKQPLRPAVINLSFSQELPPNYLEDCLEELADDGIHIVVTAGNKNKDAHGTSPARSPHVITVGAMNILDKRSSFSNYGDVVDIYAPGTGIVSTWSKDAPGPPEAVKFLDGTSQAAPHVTGLISELICMQFPAVSPKPADIKRTLIKYALIDKLQDIREPVPVFVKLLYF</sequence>
<evidence type="ECO:0000313" key="9">
    <source>
        <dbReference type="EMBL" id="PPR04615.1"/>
    </source>
</evidence>
<dbReference type="Proteomes" id="UP000284842">
    <property type="component" value="Unassembled WGS sequence"/>
</dbReference>
<dbReference type="CDD" id="cd04077">
    <property type="entry name" value="Peptidases_S8_PCSK9_ProteinaseK_like"/>
    <property type="match status" value="1"/>
</dbReference>
<gene>
    <name evidence="9" type="ORF">CVT24_011743</name>
</gene>